<dbReference type="VEuPathDB" id="FungiDB:An01g12860"/>
<dbReference type="RefSeq" id="XP_059599813.1">
    <property type="nucleotide sequence ID" value="XM_059744943.1"/>
</dbReference>
<evidence type="ECO:0000313" key="1">
    <source>
        <dbReference type="RefSeq" id="XP_059599813.1"/>
    </source>
</evidence>
<dbReference type="KEGG" id="ang:An01g12860"/>
<protein>
    <submittedName>
        <fullName evidence="1">Uncharacterized protein</fullName>
    </submittedName>
</protein>
<reference evidence="1" key="2">
    <citation type="submission" date="2025-08" db="UniProtKB">
        <authorList>
            <consortium name="RefSeq"/>
        </authorList>
    </citation>
    <scope>IDENTIFICATION</scope>
</reference>
<name>A0AAJ8BLR4_ASPNG</name>
<organism evidence="1">
    <name type="scientific">Aspergillus niger</name>
    <dbReference type="NCBI Taxonomy" id="5061"/>
    <lineage>
        <taxon>Eukaryota</taxon>
        <taxon>Fungi</taxon>
        <taxon>Dikarya</taxon>
        <taxon>Ascomycota</taxon>
        <taxon>Pezizomycotina</taxon>
        <taxon>Eurotiomycetes</taxon>
        <taxon>Eurotiomycetidae</taxon>
        <taxon>Eurotiales</taxon>
        <taxon>Aspergillaceae</taxon>
        <taxon>Aspergillus</taxon>
        <taxon>Aspergillus subgen. Circumdati</taxon>
    </lineage>
</organism>
<reference evidence="1" key="1">
    <citation type="submission" date="2025-02" db="EMBL/GenBank/DDBJ databases">
        <authorList>
            <consortium name="NCBI Genome Project"/>
        </authorList>
    </citation>
    <scope>NUCLEOTIDE SEQUENCE</scope>
</reference>
<dbReference type="AlphaFoldDB" id="A0AAJ8BLR4"/>
<accession>A0AAJ8BLR4</accession>
<proteinExistence type="predicted"/>
<gene>
    <name evidence="1" type="ORF">An01g12860</name>
</gene>
<sequence>MTRKSEGKEVARIKGLFTPFYCKHKLFQSWSTNPQDSILEYPSIRTRTCISGCICFCICLSECMPVSDGYYAYKGTCIDEQT</sequence>
<dbReference type="GeneID" id="84590130"/>